<evidence type="ECO:0000259" key="6">
    <source>
        <dbReference type="PROSITE" id="PS50240"/>
    </source>
</evidence>
<dbReference type="PROSITE" id="PS50240">
    <property type="entry name" value="TRYPSIN_DOM"/>
    <property type="match status" value="1"/>
</dbReference>
<dbReference type="InterPro" id="IPR033116">
    <property type="entry name" value="TRYPSIN_SER"/>
</dbReference>
<dbReference type="FunFam" id="2.40.10.10:FF:000028">
    <property type="entry name" value="Serine protease easter"/>
    <property type="match status" value="1"/>
</dbReference>
<protein>
    <recommendedName>
        <fullName evidence="6">Peptidase S1 domain-containing protein</fullName>
    </recommendedName>
</protein>
<dbReference type="InterPro" id="IPR009003">
    <property type="entry name" value="Peptidase_S1_PA"/>
</dbReference>
<dbReference type="Gene3D" id="2.40.10.10">
    <property type="entry name" value="Trypsin-like serine proteases"/>
    <property type="match status" value="1"/>
</dbReference>
<accession>A0A2A4K714</accession>
<dbReference type="InterPro" id="IPR043504">
    <property type="entry name" value="Peptidase_S1_PA_chymotrypsin"/>
</dbReference>
<gene>
    <name evidence="7" type="ORF">B5V51_11627</name>
</gene>
<evidence type="ECO:0000256" key="1">
    <source>
        <dbReference type="ARBA" id="ARBA00022729"/>
    </source>
</evidence>
<dbReference type="InterPro" id="IPR001254">
    <property type="entry name" value="Trypsin_dom"/>
</dbReference>
<proteinExistence type="inferred from homology"/>
<keyword evidence="5" id="KW-0645">Protease</keyword>
<keyword evidence="5" id="KW-0720">Serine protease</keyword>
<dbReference type="AlphaFoldDB" id="A0A2A4K714"/>
<dbReference type="InterPro" id="IPR051333">
    <property type="entry name" value="CLIP_Serine_Protease"/>
</dbReference>
<evidence type="ECO:0000256" key="4">
    <source>
        <dbReference type="ARBA" id="ARBA00024195"/>
    </source>
</evidence>
<dbReference type="GO" id="GO:0004252">
    <property type="term" value="F:serine-type endopeptidase activity"/>
    <property type="evidence" value="ECO:0007669"/>
    <property type="project" value="InterPro"/>
</dbReference>
<dbReference type="GO" id="GO:0006508">
    <property type="term" value="P:proteolysis"/>
    <property type="evidence" value="ECO:0007669"/>
    <property type="project" value="UniProtKB-KW"/>
</dbReference>
<comment type="similarity">
    <text evidence="4">Belongs to the peptidase S1 family. CLIP subfamily.</text>
</comment>
<keyword evidence="3" id="KW-0325">Glycoprotein</keyword>
<keyword evidence="5" id="KW-0378">Hydrolase</keyword>
<dbReference type="PROSITE" id="PS00135">
    <property type="entry name" value="TRYPSIN_SER"/>
    <property type="match status" value="1"/>
</dbReference>
<dbReference type="STRING" id="7102.A0A2A4K714"/>
<dbReference type="PANTHER" id="PTHR24260">
    <property type="match status" value="1"/>
</dbReference>
<dbReference type="SUPFAM" id="SSF50494">
    <property type="entry name" value="Trypsin-like serine proteases"/>
    <property type="match status" value="1"/>
</dbReference>
<organism evidence="7">
    <name type="scientific">Heliothis virescens</name>
    <name type="common">Tobacco budworm moth</name>
    <dbReference type="NCBI Taxonomy" id="7102"/>
    <lineage>
        <taxon>Eukaryota</taxon>
        <taxon>Metazoa</taxon>
        <taxon>Ecdysozoa</taxon>
        <taxon>Arthropoda</taxon>
        <taxon>Hexapoda</taxon>
        <taxon>Insecta</taxon>
        <taxon>Pterygota</taxon>
        <taxon>Neoptera</taxon>
        <taxon>Endopterygota</taxon>
        <taxon>Lepidoptera</taxon>
        <taxon>Glossata</taxon>
        <taxon>Ditrysia</taxon>
        <taxon>Noctuoidea</taxon>
        <taxon>Noctuidae</taxon>
        <taxon>Heliothinae</taxon>
        <taxon>Heliothis</taxon>
    </lineage>
</organism>
<comment type="caution">
    <text evidence="7">The sequence shown here is derived from an EMBL/GenBank/DDBJ whole genome shotgun (WGS) entry which is preliminary data.</text>
</comment>
<dbReference type="EMBL" id="NWSH01000060">
    <property type="protein sequence ID" value="PCG80065.1"/>
    <property type="molecule type" value="Genomic_DNA"/>
</dbReference>
<dbReference type="InterPro" id="IPR022700">
    <property type="entry name" value="CLIP"/>
</dbReference>
<keyword evidence="1" id="KW-0732">Signal</keyword>
<sequence length="364" mass="40613">MEGEPCHTEKAEGKCVHIFKCLSTVLDIKNKEYPQICSFRGKEPVVCCTDCELVNDTRDAVVDNKEGIYFKNGRKARDKCIEYLTKLPDTCETKGLKRFWNSQDDCHIFENGYPTVVVGGLDVDLYRYPHMALLGFGQDESSASWLCGGSLISETFVLTAAHCRSSHSLGPVRFVAMGILKRSEPEERWQVFTITRVITHPDYAPPSKYHDIALLELSRPITYSKEVFPACIDVGGGPHSSAAATGWGKLGKNSPLADNLQEVNLEEFSASECRRHFPPHRLLKRGYMHKMQMCYGGDAETEPRDTCEGDSGGPLQVVSELSKCLRTIIGVTSYGRACGYAGVAGMYTRVHHYVPWIESIVWPD</sequence>
<keyword evidence="2" id="KW-1015">Disulfide bond</keyword>
<evidence type="ECO:0000256" key="3">
    <source>
        <dbReference type="ARBA" id="ARBA00023180"/>
    </source>
</evidence>
<evidence type="ECO:0000313" key="7">
    <source>
        <dbReference type="EMBL" id="PCG80065.1"/>
    </source>
</evidence>
<feature type="domain" description="Peptidase S1" evidence="6">
    <location>
        <begin position="117"/>
        <end position="362"/>
    </location>
</feature>
<dbReference type="InterPro" id="IPR001314">
    <property type="entry name" value="Peptidase_S1A"/>
</dbReference>
<evidence type="ECO:0000256" key="2">
    <source>
        <dbReference type="ARBA" id="ARBA00023157"/>
    </source>
</evidence>
<dbReference type="PROSITE" id="PS00134">
    <property type="entry name" value="TRYPSIN_HIS"/>
    <property type="match status" value="1"/>
</dbReference>
<name>A0A2A4K714_HELVI</name>
<dbReference type="Pfam" id="PF00089">
    <property type="entry name" value="Trypsin"/>
    <property type="match status" value="1"/>
</dbReference>
<dbReference type="PRINTS" id="PR00722">
    <property type="entry name" value="CHYMOTRYPSIN"/>
</dbReference>
<dbReference type="CDD" id="cd00190">
    <property type="entry name" value="Tryp_SPc"/>
    <property type="match status" value="1"/>
</dbReference>
<dbReference type="SMART" id="SM00680">
    <property type="entry name" value="CLIP"/>
    <property type="match status" value="1"/>
</dbReference>
<dbReference type="InterPro" id="IPR018114">
    <property type="entry name" value="TRYPSIN_HIS"/>
</dbReference>
<dbReference type="SMART" id="SM00020">
    <property type="entry name" value="Tryp_SPc"/>
    <property type="match status" value="1"/>
</dbReference>
<reference evidence="7" key="1">
    <citation type="submission" date="2017-09" db="EMBL/GenBank/DDBJ databases">
        <title>Contemporary evolution of a Lepidopteran species, Heliothis virescens, in response to modern agricultural practices.</title>
        <authorList>
            <person name="Fritz M.L."/>
            <person name="Deyonke A.M."/>
            <person name="Papanicolaou A."/>
            <person name="Micinski S."/>
            <person name="Westbrook J."/>
            <person name="Gould F."/>
        </authorList>
    </citation>
    <scope>NUCLEOTIDE SEQUENCE [LARGE SCALE GENOMIC DNA]</scope>
    <source>
        <strain evidence="7">HvINT-</strain>
        <tissue evidence="7">Whole body</tissue>
    </source>
</reference>
<evidence type="ECO:0000256" key="5">
    <source>
        <dbReference type="RuleBase" id="RU363034"/>
    </source>
</evidence>
<dbReference type="PANTHER" id="PTHR24260:SF147">
    <property type="entry name" value="EG:BACR7A4.3 PROTEIN-RELATED"/>
    <property type="match status" value="1"/>
</dbReference>